<organism evidence="1 2">
    <name type="scientific">Phocaeicola salanitronis (strain DSM 18170 / JCM 13657 / CCUG 60908 / BL78)</name>
    <name type="common">Bacteroides salanitronis</name>
    <dbReference type="NCBI Taxonomy" id="667015"/>
    <lineage>
        <taxon>Bacteria</taxon>
        <taxon>Pseudomonadati</taxon>
        <taxon>Bacteroidota</taxon>
        <taxon>Bacteroidia</taxon>
        <taxon>Bacteroidales</taxon>
        <taxon>Bacteroidaceae</taxon>
        <taxon>Phocaeicola</taxon>
    </lineage>
</organism>
<accession>F0R5H7</accession>
<dbReference type="HOGENOM" id="CLU_051468_1_0_10"/>
<proteinExistence type="predicted"/>
<dbReference type="KEGG" id="bsa:Bacsa_1097"/>
<dbReference type="AlphaFoldDB" id="F0R5H7"/>
<dbReference type="STRING" id="667015.Bacsa_1097"/>
<name>F0R5H7_PHOSB</name>
<evidence type="ECO:0000313" key="2">
    <source>
        <dbReference type="Proteomes" id="UP000007486"/>
    </source>
</evidence>
<sequence>MQIFQPTLTKMQTSWESLRKTNVELQQFPANIQDILIGNFHQLVQWYNLFMNWSLSIREKLNSSLETLFNYDDWSQEIAEFFKDPQNGFSISSCHYCDMAYINVFEIDPDADAIYFLNTASDEELKAKLKVKSDNTIEKIKQARIFHSKNDFKALKTKFAPDKYEKTFKPNYKYRHHFDLDHVLPKSNCRLVSLSLFNFVPSCQICNQKLKKTKVLGDLSGAPCEKLSPTSPNFDFDSNAEFHIITKQGTNPGRIRPVLHPQDFELKILCKDPDYENFVKLFKLKERYQSHIKIALHWMEMKIDYTDAHIQMMANSLQHFGYSFEKIKCDIFQKDLYDNGEMSFTKLRNDMLK</sequence>
<keyword evidence="2" id="KW-1185">Reference proteome</keyword>
<evidence type="ECO:0000313" key="1">
    <source>
        <dbReference type="EMBL" id="ADY35684.1"/>
    </source>
</evidence>
<dbReference type="eggNOG" id="ENOG5030WWX">
    <property type="taxonomic scope" value="Bacteria"/>
</dbReference>
<reference evidence="1 2" key="1">
    <citation type="journal article" date="2011" name="Stand. Genomic Sci.">
        <title>Complete genome sequence of Bacteroides salanitronis type strain (BL78).</title>
        <authorList>
            <person name="Gronow S."/>
            <person name="Held B."/>
            <person name="Lucas S."/>
            <person name="Lapidus A."/>
            <person name="Del Rio T.G."/>
            <person name="Nolan M."/>
            <person name="Tice H."/>
            <person name="Deshpande S."/>
            <person name="Cheng J.F."/>
            <person name="Pitluck S."/>
            <person name="Liolios K."/>
            <person name="Pagani I."/>
            <person name="Ivanova N."/>
            <person name="Mavromatis K."/>
            <person name="Pati A."/>
            <person name="Tapia R."/>
            <person name="Han C."/>
            <person name="Goodwin L."/>
            <person name="Chen A."/>
            <person name="Palaniappan K."/>
            <person name="Land M."/>
            <person name="Hauser L."/>
            <person name="Chang Y.J."/>
            <person name="Jeffries C.D."/>
            <person name="Brambilla E.M."/>
            <person name="Rohde M."/>
            <person name="Goker M."/>
            <person name="Detter J.C."/>
            <person name="Woyke T."/>
            <person name="Bristow J."/>
            <person name="Markowitz V."/>
            <person name="Hugenholtz P."/>
            <person name="Kyrpides N.C."/>
            <person name="Klenk H.P."/>
            <person name="Eisen J.A."/>
        </authorList>
    </citation>
    <scope>NUCLEOTIDE SEQUENCE [LARGE SCALE GENOMIC DNA]</scope>
    <source>
        <strain evidence="1 2">DSM 18170</strain>
    </source>
</reference>
<dbReference type="EMBL" id="CP002530">
    <property type="protein sequence ID" value="ADY35684.1"/>
    <property type="molecule type" value="Genomic_DNA"/>
</dbReference>
<protein>
    <recommendedName>
        <fullName evidence="3">HNH nuclease domain-containing protein</fullName>
    </recommendedName>
</protein>
<gene>
    <name evidence="1" type="ordered locus">Bacsa_1097</name>
</gene>
<dbReference type="Proteomes" id="UP000007486">
    <property type="component" value="Chromosome"/>
</dbReference>
<evidence type="ECO:0008006" key="3">
    <source>
        <dbReference type="Google" id="ProtNLM"/>
    </source>
</evidence>